<feature type="domain" description="Glycoside hydrolase family 31 TIM barrel" evidence="5">
    <location>
        <begin position="129"/>
        <end position="398"/>
    </location>
</feature>
<dbReference type="AlphaFoldDB" id="A0A329MRB6"/>
<comment type="caution">
    <text evidence="7">The sequence shown here is derived from an EMBL/GenBank/DDBJ whole genome shotgun (WGS) entry which is preliminary data.</text>
</comment>
<dbReference type="InterPro" id="IPR013780">
    <property type="entry name" value="Glyco_hydro_b"/>
</dbReference>
<dbReference type="SUPFAM" id="SSF51445">
    <property type="entry name" value="(Trans)glycosidases"/>
    <property type="match status" value="1"/>
</dbReference>
<dbReference type="PANTHER" id="PTHR43053:SF4">
    <property type="entry name" value="MYOGENESIS-REGULATING GLYCOSIDASE"/>
    <property type="match status" value="1"/>
</dbReference>
<dbReference type="PANTHER" id="PTHR43053">
    <property type="entry name" value="GLYCOSIDASE FAMILY 31"/>
    <property type="match status" value="1"/>
</dbReference>
<dbReference type="CDD" id="cd06592">
    <property type="entry name" value="GH31_NET37"/>
    <property type="match status" value="1"/>
</dbReference>
<accession>A0A329MRB6</accession>
<keyword evidence="3 4" id="KW-0326">Glycosidase</keyword>
<proteinExistence type="inferred from homology"/>
<organism evidence="7 8">
    <name type="scientific">Paenibacillus contaminans</name>
    <dbReference type="NCBI Taxonomy" id="450362"/>
    <lineage>
        <taxon>Bacteria</taxon>
        <taxon>Bacillati</taxon>
        <taxon>Bacillota</taxon>
        <taxon>Bacilli</taxon>
        <taxon>Bacillales</taxon>
        <taxon>Paenibacillaceae</taxon>
        <taxon>Paenibacillus</taxon>
    </lineage>
</organism>
<evidence type="ECO:0000259" key="5">
    <source>
        <dbReference type="Pfam" id="PF01055"/>
    </source>
</evidence>
<feature type="domain" description="Glycosyl hydrolase family 31 C-terminal" evidence="6">
    <location>
        <begin position="436"/>
        <end position="497"/>
    </location>
</feature>
<dbReference type="EMBL" id="QMFB01000003">
    <property type="protein sequence ID" value="RAV21886.1"/>
    <property type="molecule type" value="Genomic_DNA"/>
</dbReference>
<dbReference type="Pfam" id="PF01055">
    <property type="entry name" value="Glyco_hydro_31_2nd"/>
    <property type="match status" value="1"/>
</dbReference>
<name>A0A329MRB6_9BACL</name>
<dbReference type="Pfam" id="PF21365">
    <property type="entry name" value="Glyco_hydro_31_3rd"/>
    <property type="match status" value="1"/>
</dbReference>
<dbReference type="InterPro" id="IPR017853">
    <property type="entry name" value="GH"/>
</dbReference>
<dbReference type="InterPro" id="IPR000322">
    <property type="entry name" value="Glyco_hydro_31_TIM"/>
</dbReference>
<dbReference type="Gene3D" id="3.20.20.80">
    <property type="entry name" value="Glycosidases"/>
    <property type="match status" value="1"/>
</dbReference>
<dbReference type="GO" id="GO:0005975">
    <property type="term" value="P:carbohydrate metabolic process"/>
    <property type="evidence" value="ECO:0007669"/>
    <property type="project" value="InterPro"/>
</dbReference>
<sequence length="517" mass="58110">MERKSLELELLPGEYWWGGIVPDGVKMPFGGGMEAERDMHASLLGNQGSPLLLSSRGRAVWSEDTFGFRITPGKLIIQEAEGELHVDESKSNLAEAFRHAANRYFPADGRCPEALFFTAPQYNTWIEMTYEPTQDKTIAYAESVLANGMPPGVIMIDDNWMQDYGNWTFHSERFPDPRAMTDKLHELGFKVMLWTCPFVSPDSASFRYLEKRGCLLRDETGKTAIRQWWNGFSAVLDCTNPDAVEWYNGQLHTLMDRYGIDGFKFDAGDPEFYRLSDKSAEPRHPNGHCEAWAKVGLDYPFNEFRACWKSAGKPLVQRLSDKSHSWGNDGLASLIPNGLAQGLLGYAFTCPDMIGGGQVGDVLNEDFTVRKHVELDQELFVRYAQCSALFPMMQFSAAPWRVLDKEHLELNVEAARLHAEYGEEIMALARHAAETGEPIIRHMAYVFPEGGYEHVRDQFMLGCRTLVAPVLTKGAASRSIALPPGTWRGDDGNIVEGPCVFETATPLSRLPRYELID</sequence>
<dbReference type="GO" id="GO:0004553">
    <property type="term" value="F:hydrolase activity, hydrolyzing O-glycosyl compounds"/>
    <property type="evidence" value="ECO:0007669"/>
    <property type="project" value="InterPro"/>
</dbReference>
<dbReference type="InterPro" id="IPR048395">
    <property type="entry name" value="Glyco_hydro_31_C"/>
</dbReference>
<evidence type="ECO:0000259" key="6">
    <source>
        <dbReference type="Pfam" id="PF21365"/>
    </source>
</evidence>
<comment type="similarity">
    <text evidence="1 4">Belongs to the glycosyl hydrolase 31 family.</text>
</comment>
<keyword evidence="2 4" id="KW-0378">Hydrolase</keyword>
<dbReference type="InterPro" id="IPR050985">
    <property type="entry name" value="Alpha-glycosidase_related"/>
</dbReference>
<dbReference type="Proteomes" id="UP000250369">
    <property type="component" value="Unassembled WGS sequence"/>
</dbReference>
<evidence type="ECO:0000256" key="1">
    <source>
        <dbReference type="ARBA" id="ARBA00007806"/>
    </source>
</evidence>
<evidence type="ECO:0000256" key="3">
    <source>
        <dbReference type="ARBA" id="ARBA00023295"/>
    </source>
</evidence>
<dbReference type="Gene3D" id="2.60.40.1180">
    <property type="entry name" value="Golgi alpha-mannosidase II"/>
    <property type="match status" value="1"/>
</dbReference>
<keyword evidence="8" id="KW-1185">Reference proteome</keyword>
<evidence type="ECO:0000313" key="7">
    <source>
        <dbReference type="EMBL" id="RAV21886.1"/>
    </source>
</evidence>
<dbReference type="OrthoDB" id="176168at2"/>
<gene>
    <name evidence="7" type="ORF">DQG23_07480</name>
</gene>
<evidence type="ECO:0000256" key="4">
    <source>
        <dbReference type="RuleBase" id="RU361185"/>
    </source>
</evidence>
<evidence type="ECO:0000256" key="2">
    <source>
        <dbReference type="ARBA" id="ARBA00022801"/>
    </source>
</evidence>
<dbReference type="SUPFAM" id="SSF51011">
    <property type="entry name" value="Glycosyl hydrolase domain"/>
    <property type="match status" value="1"/>
</dbReference>
<evidence type="ECO:0000313" key="8">
    <source>
        <dbReference type="Proteomes" id="UP000250369"/>
    </source>
</evidence>
<reference evidence="7 8" key="1">
    <citation type="journal article" date="2009" name="Int. J. Syst. Evol. Microbiol.">
        <title>Paenibacillus contaminans sp. nov., isolated from a contaminated laboratory plate.</title>
        <authorList>
            <person name="Chou J.H."/>
            <person name="Lee J.H."/>
            <person name="Lin M.C."/>
            <person name="Chang P.S."/>
            <person name="Arun A.B."/>
            <person name="Young C.C."/>
            <person name="Chen W.M."/>
        </authorList>
    </citation>
    <scope>NUCLEOTIDE SEQUENCE [LARGE SCALE GENOMIC DNA]</scope>
    <source>
        <strain evidence="7 8">CKOBP-6</strain>
    </source>
</reference>
<protein>
    <submittedName>
        <fullName evidence="7">Glycoside hydrolase</fullName>
    </submittedName>
</protein>
<dbReference type="RefSeq" id="WP_113030195.1">
    <property type="nucleotide sequence ID" value="NZ_QMFB01000003.1"/>
</dbReference>